<keyword evidence="5 9" id="KW-0285">Flavoprotein</keyword>
<dbReference type="AlphaFoldDB" id="A0AAV8UXN6"/>
<dbReference type="PRINTS" id="PR00420">
    <property type="entry name" value="RNGMNOXGNASE"/>
</dbReference>
<evidence type="ECO:0000256" key="1">
    <source>
        <dbReference type="ARBA" id="ARBA00001974"/>
    </source>
</evidence>
<evidence type="ECO:0000256" key="7">
    <source>
        <dbReference type="ARBA" id="ARBA00023002"/>
    </source>
</evidence>
<dbReference type="InterPro" id="IPR013698">
    <property type="entry name" value="Squalene_epoxidase"/>
</dbReference>
<dbReference type="InterPro" id="IPR040125">
    <property type="entry name" value="Squalene_monox"/>
</dbReference>
<evidence type="ECO:0000313" key="12">
    <source>
        <dbReference type="EMBL" id="KAJ8907368.1"/>
    </source>
</evidence>
<evidence type="ECO:0000259" key="10">
    <source>
        <dbReference type="Pfam" id="PF01134"/>
    </source>
</evidence>
<dbReference type="GO" id="GO:0005783">
    <property type="term" value="C:endoplasmic reticulum"/>
    <property type="evidence" value="ECO:0007669"/>
    <property type="project" value="TreeGrafter"/>
</dbReference>
<comment type="similarity">
    <text evidence="3 9">Belongs to the squalene monooxygenase family.</text>
</comment>
<dbReference type="Proteomes" id="UP001157974">
    <property type="component" value="Unassembled WGS sequence"/>
</dbReference>
<comment type="subcellular location">
    <subcellularLocation>
        <location evidence="2">Membrane</location>
    </subcellularLocation>
</comment>
<organism evidence="12 13">
    <name type="scientific">Rhodosorus marinus</name>
    <dbReference type="NCBI Taxonomy" id="101924"/>
    <lineage>
        <taxon>Eukaryota</taxon>
        <taxon>Rhodophyta</taxon>
        <taxon>Stylonematophyceae</taxon>
        <taxon>Stylonematales</taxon>
        <taxon>Stylonemataceae</taxon>
        <taxon>Rhodosorus</taxon>
    </lineage>
</organism>
<accession>A0AAV8UXN6</accession>
<comment type="function">
    <text evidence="9">Catalyzes the stereospecific oxidation of squalene to (S)-2,3-epoxysqualene, and is considered to be a rate-limiting enzyme in steroid biosynthesis.</text>
</comment>
<name>A0AAV8UXN6_9RHOD</name>
<dbReference type="InterPro" id="IPR040131">
    <property type="entry name" value="MnmG_N"/>
</dbReference>
<evidence type="ECO:0000313" key="13">
    <source>
        <dbReference type="Proteomes" id="UP001157974"/>
    </source>
</evidence>
<feature type="domain" description="MnmG N-terminal" evidence="10">
    <location>
        <begin position="5"/>
        <end position="154"/>
    </location>
</feature>
<evidence type="ECO:0000256" key="8">
    <source>
        <dbReference type="ARBA" id="ARBA00023136"/>
    </source>
</evidence>
<evidence type="ECO:0000256" key="9">
    <source>
        <dbReference type="RuleBase" id="RU367121"/>
    </source>
</evidence>
<dbReference type="Pfam" id="PF08491">
    <property type="entry name" value="SE"/>
    <property type="match status" value="1"/>
</dbReference>
<keyword evidence="13" id="KW-1185">Reference proteome</keyword>
<evidence type="ECO:0000256" key="6">
    <source>
        <dbReference type="ARBA" id="ARBA00022827"/>
    </source>
</evidence>
<proteinExistence type="inferred from homology"/>
<evidence type="ECO:0000256" key="5">
    <source>
        <dbReference type="ARBA" id="ARBA00022630"/>
    </source>
</evidence>
<comment type="cofactor">
    <cofactor evidence="1 9">
        <name>FAD</name>
        <dbReference type="ChEBI" id="CHEBI:57692"/>
    </cofactor>
</comment>
<protein>
    <recommendedName>
        <fullName evidence="4 9">Squalene monooxygenase</fullName>
        <ecNumber evidence="4 9">1.14.14.17</ecNumber>
    </recommendedName>
</protein>
<keyword evidence="7 9" id="KW-0560">Oxidoreductase</keyword>
<evidence type="ECO:0000256" key="3">
    <source>
        <dbReference type="ARBA" id="ARBA00008802"/>
    </source>
</evidence>
<sequence>MIEYDVIVVGAGVAGASLATVLGRDGRKVLCIERSLKEPERIVGELLQPGGYDALKQLGLEKAVEGIDAQNVYGYGIFMDGKSLEINYCEDVGEDKVPSTGRSFHNGRFLRRLRELAAEEESVTLIEGNVKYLNDDDGHVKGVTYSDGSGADTEAFAKLTVACDGCFSRLRRMVNPAAEYEVMSQFYGLILRDLSLPFPEHGHVVLLDPAPSLFYPISSSEVRCLVDVPAEVSRAPNFDVKKHMIEKLAPQLPEELTASFVAAVERGDMKSMPNRAMPAIPVGLTGAILLGDSFNMRHPLTGGGMTVALSDVNHFRNFLRTVDDLSDVELVSSLQAYLLAERQSLSSTINILANALYSLFCANDDPALKDMKIACFDYLSKPGRWSSDPISMLGGLTGRPYLLLAHFFGVAVYACGRILVDSPSPNGVSRCWRLFCNAFNIVKPLIDAEGVTFVSKIPITQLR</sequence>
<dbReference type="PANTHER" id="PTHR10835:SF0">
    <property type="entry name" value="SQUALENE MONOOXYGENASE"/>
    <property type="match status" value="1"/>
</dbReference>
<gene>
    <name evidence="12" type="ORF">NDN08_007482</name>
</gene>
<dbReference type="InterPro" id="IPR036188">
    <property type="entry name" value="FAD/NAD-bd_sf"/>
</dbReference>
<dbReference type="EMBL" id="JAMWBK010000002">
    <property type="protein sequence ID" value="KAJ8907368.1"/>
    <property type="molecule type" value="Genomic_DNA"/>
</dbReference>
<dbReference type="Pfam" id="PF01134">
    <property type="entry name" value="GIDA"/>
    <property type="match status" value="1"/>
</dbReference>
<dbReference type="SUPFAM" id="SSF51905">
    <property type="entry name" value="FAD/NAD(P)-binding domain"/>
    <property type="match status" value="1"/>
</dbReference>
<comment type="catalytic activity">
    <reaction evidence="9">
        <text>squalene + reduced [NADPH--hemoprotein reductase] + O2 = (S)-2,3-epoxysqualene + oxidized [NADPH--hemoprotein reductase] + H2O + H(+)</text>
        <dbReference type="Rhea" id="RHEA:25282"/>
        <dbReference type="Rhea" id="RHEA-COMP:11964"/>
        <dbReference type="Rhea" id="RHEA-COMP:11965"/>
        <dbReference type="ChEBI" id="CHEBI:15377"/>
        <dbReference type="ChEBI" id="CHEBI:15378"/>
        <dbReference type="ChEBI" id="CHEBI:15379"/>
        <dbReference type="ChEBI" id="CHEBI:15440"/>
        <dbReference type="ChEBI" id="CHEBI:15441"/>
        <dbReference type="ChEBI" id="CHEBI:57618"/>
        <dbReference type="ChEBI" id="CHEBI:58210"/>
        <dbReference type="EC" id="1.14.14.17"/>
    </reaction>
</comment>
<dbReference type="GO" id="GO:0016020">
    <property type="term" value="C:membrane"/>
    <property type="evidence" value="ECO:0007669"/>
    <property type="project" value="UniProtKB-SubCell"/>
</dbReference>
<keyword evidence="8" id="KW-0472">Membrane</keyword>
<dbReference type="Gene3D" id="3.50.50.60">
    <property type="entry name" value="FAD/NAD(P)-binding domain"/>
    <property type="match status" value="1"/>
</dbReference>
<dbReference type="EC" id="1.14.14.17" evidence="4 9"/>
<evidence type="ECO:0000259" key="11">
    <source>
        <dbReference type="Pfam" id="PF08491"/>
    </source>
</evidence>
<comment type="caution">
    <text evidence="12">The sequence shown here is derived from an EMBL/GenBank/DDBJ whole genome shotgun (WGS) entry which is preliminary data.</text>
</comment>
<reference evidence="12 13" key="1">
    <citation type="journal article" date="2023" name="Nat. Commun.">
        <title>Origin of minicircular mitochondrial genomes in red algae.</title>
        <authorList>
            <person name="Lee Y."/>
            <person name="Cho C.H."/>
            <person name="Lee Y.M."/>
            <person name="Park S.I."/>
            <person name="Yang J.H."/>
            <person name="West J.A."/>
            <person name="Bhattacharya D."/>
            <person name="Yoon H.S."/>
        </authorList>
    </citation>
    <scope>NUCLEOTIDE SEQUENCE [LARGE SCALE GENOMIC DNA]</scope>
    <source>
        <strain evidence="12 13">CCMP1338</strain>
        <tissue evidence="12">Whole cell</tissue>
    </source>
</reference>
<evidence type="ECO:0000256" key="4">
    <source>
        <dbReference type="ARBA" id="ARBA00012312"/>
    </source>
</evidence>
<dbReference type="GO" id="GO:0016126">
    <property type="term" value="P:sterol biosynthetic process"/>
    <property type="evidence" value="ECO:0007669"/>
    <property type="project" value="UniProtKB-UniRule"/>
</dbReference>
<keyword evidence="6 9" id="KW-0274">FAD</keyword>
<feature type="domain" description="Squalene epoxidase" evidence="11">
    <location>
        <begin position="156"/>
        <end position="423"/>
    </location>
</feature>
<dbReference type="GO" id="GO:0004506">
    <property type="term" value="F:squalene monooxygenase activity"/>
    <property type="evidence" value="ECO:0007669"/>
    <property type="project" value="UniProtKB-UniRule"/>
</dbReference>
<evidence type="ECO:0000256" key="2">
    <source>
        <dbReference type="ARBA" id="ARBA00004370"/>
    </source>
</evidence>
<dbReference type="PANTHER" id="PTHR10835">
    <property type="entry name" value="SQUALENE MONOOXYGENASE"/>
    <property type="match status" value="1"/>
</dbReference>
<dbReference type="GO" id="GO:0050660">
    <property type="term" value="F:flavin adenine dinucleotide binding"/>
    <property type="evidence" value="ECO:0007669"/>
    <property type="project" value="UniProtKB-UniRule"/>
</dbReference>